<evidence type="ECO:0000313" key="1">
    <source>
        <dbReference type="EMBL" id="TKR30218.1"/>
    </source>
</evidence>
<organism evidence="1 2">
    <name type="scientific">Luteimonas gilva</name>
    <dbReference type="NCBI Taxonomy" id="2572684"/>
    <lineage>
        <taxon>Bacteria</taxon>
        <taxon>Pseudomonadati</taxon>
        <taxon>Pseudomonadota</taxon>
        <taxon>Gammaproteobacteria</taxon>
        <taxon>Lysobacterales</taxon>
        <taxon>Lysobacteraceae</taxon>
        <taxon>Luteimonas</taxon>
    </lineage>
</organism>
<sequence length="500" mass="51685">MSLLDGVNSSVSNEALMRYLMQPVQPQPTQQSYPRAAQTNGETFSDQIAGQQPQQQNDLQFAQMSNDVYTVTGPNGTGTQSSTELEAAGWNRLQPDPNGGKFLVDKQGNHIPIDPAMLEDSNTGFRAGIYQNDQGQYVVAYAGTDPSEMADIGADAGQAFGFETAQYNQAVALAKEAEVAFGDGNVVFTGHSLGGGLASAASLATGGAGVTFNAAGLSDDTLSDLGFSPNAARENVADSGQVRRYIVETDPLNTVQQDVPGLNGTPDAVGTEWRLALPAGMTPFIDSHGGSGNGTSFVEAVRNGTPRAPESEVLNVDGLAGDVRENASEYTINSIGNIAEGLWTTGTDVVDSVGGKVDDVQNVIDTDFAQGDYVEGSFNILGDVAEGAFNVTGDLISGGADYASAQVSDIANYGGSTIRDLGDFLGLETPANAVAGVLEGGGELVGDVIEFGGDAVEWTADTLGTVTEGVVDFAGDVTQGVTDFAGDVAEGVNSVMPWNW</sequence>
<comment type="caution">
    <text evidence="1">The sequence shown here is derived from an EMBL/GenBank/DDBJ whole genome shotgun (WGS) entry which is preliminary data.</text>
</comment>
<accession>A0A4U5JPA3</accession>
<reference evidence="1 2" key="1">
    <citation type="submission" date="2019-04" db="EMBL/GenBank/DDBJ databases">
        <title>Reference strain of H23.</title>
        <authorList>
            <person name="Luo X."/>
        </authorList>
    </citation>
    <scope>NUCLEOTIDE SEQUENCE [LARGE SCALE GENOMIC DNA]</scope>
    <source>
        <strain evidence="1 2">H23</strain>
    </source>
</reference>
<evidence type="ECO:0000313" key="2">
    <source>
        <dbReference type="Proteomes" id="UP000308707"/>
    </source>
</evidence>
<dbReference type="AlphaFoldDB" id="A0A4U5JPA3"/>
<gene>
    <name evidence="1" type="ORF">FCE95_08740</name>
</gene>
<dbReference type="Pfam" id="PF26363">
    <property type="entry name" value="Phospholipase-like"/>
    <property type="match status" value="1"/>
</dbReference>
<dbReference type="EMBL" id="SZUA01000002">
    <property type="protein sequence ID" value="TKR30218.1"/>
    <property type="molecule type" value="Genomic_DNA"/>
</dbReference>
<proteinExistence type="predicted"/>
<dbReference type="OrthoDB" id="5913909at2"/>
<protein>
    <submittedName>
        <fullName evidence="1">DUF2974 domain-containing protein</fullName>
    </submittedName>
</protein>
<dbReference type="SUPFAM" id="SSF53474">
    <property type="entry name" value="alpha/beta-Hydrolases"/>
    <property type="match status" value="1"/>
</dbReference>
<keyword evidence="2" id="KW-1185">Reference proteome</keyword>
<dbReference type="InterPro" id="IPR029058">
    <property type="entry name" value="AB_hydrolase_fold"/>
</dbReference>
<dbReference type="Proteomes" id="UP000308707">
    <property type="component" value="Unassembled WGS sequence"/>
</dbReference>
<dbReference type="Gene3D" id="3.40.50.1820">
    <property type="entry name" value="alpha/beta hydrolase"/>
    <property type="match status" value="1"/>
</dbReference>
<name>A0A4U5JPA3_9GAMM</name>
<dbReference type="RefSeq" id="WP_137266648.1">
    <property type="nucleotide sequence ID" value="NZ_SZUA01000002.1"/>
</dbReference>